<gene>
    <name evidence="1" type="ORF">N8I77_001998</name>
</gene>
<protein>
    <submittedName>
        <fullName evidence="1">Uncharacterized protein</fullName>
    </submittedName>
</protein>
<dbReference type="EMBL" id="JAUJFL010000001">
    <property type="protein sequence ID" value="KAK2615230.1"/>
    <property type="molecule type" value="Genomic_DNA"/>
</dbReference>
<dbReference type="AlphaFoldDB" id="A0AAD9STW9"/>
<comment type="caution">
    <text evidence="1">The sequence shown here is derived from an EMBL/GenBank/DDBJ whole genome shotgun (WGS) entry which is preliminary data.</text>
</comment>
<evidence type="ECO:0000313" key="1">
    <source>
        <dbReference type="EMBL" id="KAK2615230.1"/>
    </source>
</evidence>
<keyword evidence="2" id="KW-1185">Reference proteome</keyword>
<organism evidence="1 2">
    <name type="scientific">Phomopsis amygdali</name>
    <name type="common">Fusicoccum amygdali</name>
    <dbReference type="NCBI Taxonomy" id="1214568"/>
    <lineage>
        <taxon>Eukaryota</taxon>
        <taxon>Fungi</taxon>
        <taxon>Dikarya</taxon>
        <taxon>Ascomycota</taxon>
        <taxon>Pezizomycotina</taxon>
        <taxon>Sordariomycetes</taxon>
        <taxon>Sordariomycetidae</taxon>
        <taxon>Diaporthales</taxon>
        <taxon>Diaporthaceae</taxon>
        <taxon>Diaporthe</taxon>
    </lineage>
</organism>
<name>A0AAD9STW9_PHOAM</name>
<sequence length="115" mass="12528">MLLLNSQIIQGHSLSLIKTITNMSPIVARAAIRASTQAQATRQFSVMRTMRNMARSFEPHPFQRLPINSSTQGASWGKQVKRVGSQAVIYTTGFGIILGWPYAAAQALDGRIGAL</sequence>
<evidence type="ECO:0000313" key="2">
    <source>
        <dbReference type="Proteomes" id="UP001265746"/>
    </source>
</evidence>
<reference evidence="1" key="1">
    <citation type="submission" date="2023-06" db="EMBL/GenBank/DDBJ databases">
        <authorList>
            <person name="Noh H."/>
        </authorList>
    </citation>
    <scope>NUCLEOTIDE SEQUENCE</scope>
    <source>
        <strain evidence="1">DUCC20226</strain>
    </source>
</reference>
<accession>A0AAD9STW9</accession>
<dbReference type="Proteomes" id="UP001265746">
    <property type="component" value="Unassembled WGS sequence"/>
</dbReference>
<proteinExistence type="predicted"/>